<name>A0A286U6J1_9AGAM</name>
<gene>
    <name evidence="7" type="ORF">PNOK_0893300</name>
</gene>
<evidence type="ECO:0000259" key="6">
    <source>
        <dbReference type="PROSITE" id="PS50219"/>
    </source>
</evidence>
<dbReference type="Proteomes" id="UP000217199">
    <property type="component" value="Unassembled WGS sequence"/>
</dbReference>
<dbReference type="EMBL" id="NBII01000010">
    <property type="protein sequence ID" value="PAV15172.1"/>
    <property type="molecule type" value="Genomic_DNA"/>
</dbReference>
<dbReference type="GO" id="GO:0005737">
    <property type="term" value="C:cytoplasm"/>
    <property type="evidence" value="ECO:0007669"/>
    <property type="project" value="UniProtKB-SubCell"/>
</dbReference>
<feature type="compositionally biased region" description="Gly residues" evidence="5">
    <location>
        <begin position="466"/>
        <end position="476"/>
    </location>
</feature>
<comment type="subcellular location">
    <subcellularLocation>
        <location evidence="1">Cytoplasm</location>
    </subcellularLocation>
</comment>
<keyword evidence="4" id="KW-0653">Protein transport</keyword>
<feature type="compositionally biased region" description="Low complexity" evidence="5">
    <location>
        <begin position="385"/>
        <end position="394"/>
    </location>
</feature>
<dbReference type="InParanoid" id="A0A286U6J1"/>
<organism evidence="7 8">
    <name type="scientific">Pyrrhoderma noxium</name>
    <dbReference type="NCBI Taxonomy" id="2282107"/>
    <lineage>
        <taxon>Eukaryota</taxon>
        <taxon>Fungi</taxon>
        <taxon>Dikarya</taxon>
        <taxon>Basidiomycota</taxon>
        <taxon>Agaricomycotina</taxon>
        <taxon>Agaricomycetes</taxon>
        <taxon>Hymenochaetales</taxon>
        <taxon>Hymenochaetaceae</taxon>
        <taxon>Pyrrhoderma</taxon>
    </lineage>
</organism>
<dbReference type="GO" id="GO:0015031">
    <property type="term" value="P:protein transport"/>
    <property type="evidence" value="ECO:0007669"/>
    <property type="project" value="UniProtKB-KW"/>
</dbReference>
<comment type="caution">
    <text evidence="7">The sequence shown here is derived from an EMBL/GenBank/DDBJ whole genome shotgun (WGS) entry which is preliminary data.</text>
</comment>
<evidence type="ECO:0000256" key="4">
    <source>
        <dbReference type="ARBA" id="ARBA00022927"/>
    </source>
</evidence>
<dbReference type="PANTHER" id="PTHR12894">
    <property type="entry name" value="CNH DOMAIN CONTAINING"/>
    <property type="match status" value="1"/>
</dbReference>
<dbReference type="InterPro" id="IPR001180">
    <property type="entry name" value="CNH_dom"/>
</dbReference>
<dbReference type="AlphaFoldDB" id="A0A286U6J1"/>
<dbReference type="PROSITE" id="PS50219">
    <property type="entry name" value="CNH"/>
    <property type="match status" value="1"/>
</dbReference>
<keyword evidence="3" id="KW-0963">Cytoplasm</keyword>
<evidence type="ECO:0000256" key="1">
    <source>
        <dbReference type="ARBA" id="ARBA00004496"/>
    </source>
</evidence>
<evidence type="ECO:0000313" key="8">
    <source>
        <dbReference type="Proteomes" id="UP000217199"/>
    </source>
</evidence>
<accession>A0A286U6J1</accession>
<dbReference type="STRING" id="2282107.A0A286U6J1"/>
<feature type="region of interest" description="Disordered" evidence="5">
    <location>
        <begin position="385"/>
        <end position="411"/>
    </location>
</feature>
<feature type="region of interest" description="Disordered" evidence="5">
    <location>
        <begin position="465"/>
        <end position="495"/>
    </location>
</feature>
<sequence length="1202" mass="131918">MAFASGSGSLGDIGGIDALEASDVPPFQVQQLVPLVFLENDKVPDSGLSLVGFRTEGSGSGGAGASGKPQTPASAYVTCAQASGSEMYAGCSDGTLLRYALQADGPEGPECYTLLSRQTLPTGKAIEQIVICMSIGRALILSDHQIHFYILPSLDPVSHSIIRPIRNVISLCVDEQHTRLAAPPDQYTKVEPVEFCVIKRTNIAMYTLKERLVLQREIPNGLNIWYGVRMGRYLCAADTENYDMIDLVASTSIPLLPFNQVPSPESTNNIIRPLVVVISEEEFLLISSMGASAMGVFITGSGDPVRGTLEWRSYPRSICFEYPYVAALLPDESIEIHSIETQAIVQVIPGPSTPTPGGVHTLVPAPNAFFVPSAQRTEKLRLVPVPLSSTSSSSPPSPTSPSSPSSPALKPIPMTFEQSNILLISDNSIQALLPATLLSQADALLESRRVEDAIDLADQSQRKLLVGGGGGGGSRLGFGSSNNNNSGSPLPSTSLPEAQEEVRYVYQRAGFMCFGETRFEEAGRYLLTGETDPRLVTKWFPELTGGLFRPRKRRQGKDGGLEREEEMGEFVQVFAGVASHLPKARSVDEIVKNYAPYLHPDSKDVESERPTAELRRVLNVCGRDMLTGYLRKFRTRRLVGSYGSSFQHLQKQKEVQQKEREGGRSVNEVVDTVLAKILAETDSDIRELYALVDGPNDIVLEEVEETFEKNGQFSALCRLYEKANMKELERKGGNSKLMAGVYEEKLLEAWAKLSEGVWTDEDIRDPIERMIELLNKTSDRARVHRWALWLMGRDAELGLKLIVGRDPKRSIPGQEELALLEKIKEASPLAGAKYLEYLVLQKRSQDAGLHTQLVDVCVDELIKHVADENTSKLWRAKASSYASTPTTTPFLLYFATSTPASPSRDSRLRTALLLQGSRLYDAARVLAKLEPYERILKVEKAILFGKLGRHVDALTTLVREVHDPTSAEAYFASAIAERCSSVASSTTITGMDQWATFVVISSSSSTTPTTKRTIDEKTRKGLLKILLGVYMSGSGVGPNKEKGDEGALIGVVKGDGEKEEDEKEEEKRRLATTRLLNSQAGKFDVVDVINLLPPTWPLRTTSSFFARSFFRKAVHARNEGGIVKALSAAQNRETVEKAWVVLREQGAVIEEEGEGSSVDGDDEKRLIYVNEKDSSQGLAMSLDEKASLRERMKMRGSEEEED</sequence>
<keyword evidence="2" id="KW-0813">Transport</keyword>
<feature type="domain" description="CNH" evidence="6">
    <location>
        <begin position="74"/>
        <end position="363"/>
    </location>
</feature>
<dbReference type="PANTHER" id="PTHR12894:SF27">
    <property type="entry name" value="TRANSFORMING GROWTH FACTOR-BETA RECEPTOR-ASSOCIATED PROTEIN 1"/>
    <property type="match status" value="1"/>
</dbReference>
<keyword evidence="7" id="KW-0675">Receptor</keyword>
<reference evidence="7 8" key="1">
    <citation type="journal article" date="2017" name="Mol. Ecol.">
        <title>Comparative and population genomic landscape of Phellinus noxius: A hypervariable fungus causing root rot in trees.</title>
        <authorList>
            <person name="Chung C.L."/>
            <person name="Lee T.J."/>
            <person name="Akiba M."/>
            <person name="Lee H.H."/>
            <person name="Kuo T.H."/>
            <person name="Liu D."/>
            <person name="Ke H.M."/>
            <person name="Yokoi T."/>
            <person name="Roa M.B."/>
            <person name="Lu M.J."/>
            <person name="Chang Y.Y."/>
            <person name="Ann P.J."/>
            <person name="Tsai J.N."/>
            <person name="Chen C.Y."/>
            <person name="Tzean S.S."/>
            <person name="Ota Y."/>
            <person name="Hattori T."/>
            <person name="Sahashi N."/>
            <person name="Liou R.F."/>
            <person name="Kikuchi T."/>
            <person name="Tsai I.J."/>
        </authorList>
    </citation>
    <scope>NUCLEOTIDE SEQUENCE [LARGE SCALE GENOMIC DNA]</scope>
    <source>
        <strain evidence="7 8">FFPRI411160</strain>
    </source>
</reference>
<protein>
    <submittedName>
        <fullName evidence="7">Transforming growth factor-beta receptor-associated 1</fullName>
    </submittedName>
</protein>
<proteinExistence type="predicted"/>
<dbReference type="OrthoDB" id="10258882at2759"/>
<evidence type="ECO:0000256" key="2">
    <source>
        <dbReference type="ARBA" id="ARBA00022448"/>
    </source>
</evidence>
<dbReference type="GO" id="GO:0034058">
    <property type="term" value="P:endosomal vesicle fusion"/>
    <property type="evidence" value="ECO:0007669"/>
    <property type="project" value="TreeGrafter"/>
</dbReference>
<feature type="compositionally biased region" description="Low complexity" evidence="5">
    <location>
        <begin position="477"/>
        <end position="495"/>
    </location>
</feature>
<dbReference type="Pfam" id="PF00780">
    <property type="entry name" value="CNH"/>
    <property type="match status" value="1"/>
</dbReference>
<evidence type="ECO:0000256" key="3">
    <source>
        <dbReference type="ARBA" id="ARBA00022490"/>
    </source>
</evidence>
<dbReference type="GO" id="GO:0006914">
    <property type="term" value="P:autophagy"/>
    <property type="evidence" value="ECO:0007669"/>
    <property type="project" value="TreeGrafter"/>
</dbReference>
<dbReference type="GO" id="GO:0016020">
    <property type="term" value="C:membrane"/>
    <property type="evidence" value="ECO:0007669"/>
    <property type="project" value="TreeGrafter"/>
</dbReference>
<evidence type="ECO:0000256" key="5">
    <source>
        <dbReference type="SAM" id="MobiDB-lite"/>
    </source>
</evidence>
<dbReference type="InterPro" id="IPR032914">
    <property type="entry name" value="Vam6/VPS39/TRAP1"/>
</dbReference>
<keyword evidence="8" id="KW-1185">Reference proteome</keyword>
<evidence type="ECO:0000313" key="7">
    <source>
        <dbReference type="EMBL" id="PAV15172.1"/>
    </source>
</evidence>
<dbReference type="FunCoup" id="A0A286U6J1">
    <property type="interactions" value="55"/>
</dbReference>